<dbReference type="GO" id="GO:0004553">
    <property type="term" value="F:hydrolase activity, hydrolyzing O-glycosyl compounds"/>
    <property type="evidence" value="ECO:0007669"/>
    <property type="project" value="InterPro"/>
</dbReference>
<feature type="active site" description="Proton donor" evidence="5">
    <location>
        <position position="222"/>
    </location>
</feature>
<keyword evidence="4 7" id="KW-0326">Glycosidase</keyword>
<dbReference type="PANTHER" id="PTHR43301:SF3">
    <property type="entry name" value="ARABINAN ENDO-1,5-ALPHA-L-ARABINOSIDASE A-RELATED"/>
    <property type="match status" value="1"/>
</dbReference>
<gene>
    <name evidence="9" type="ordered locus">Halha_1717</name>
</gene>
<dbReference type="InterPro" id="IPR050727">
    <property type="entry name" value="GH43_arabinanases"/>
</dbReference>
<dbReference type="eggNOG" id="COG3507">
    <property type="taxonomic scope" value="Bacteria"/>
</dbReference>
<feature type="site" description="Important for catalytic activity, responsible for pKa modulation of the active site Glu and correct orientation of both the proton donor and substrate" evidence="6">
    <location>
        <position position="167"/>
    </location>
</feature>
<feature type="active site" description="Proton acceptor" evidence="5">
    <location>
        <position position="36"/>
    </location>
</feature>
<dbReference type="CDD" id="cd08998">
    <property type="entry name" value="GH43_Arb43a-like"/>
    <property type="match status" value="1"/>
</dbReference>
<dbReference type="Gene3D" id="2.115.10.20">
    <property type="entry name" value="Glycosyl hydrolase domain, family 43"/>
    <property type="match status" value="1"/>
</dbReference>
<comment type="similarity">
    <text evidence="2 7">Belongs to the glycosyl hydrolase 43 family.</text>
</comment>
<protein>
    <submittedName>
        <fullName evidence="9">Beta-xylosidase</fullName>
    </submittedName>
</protein>
<dbReference type="OrthoDB" id="9801455at2"/>
<dbReference type="Pfam" id="PF16369">
    <property type="entry name" value="GH43_C"/>
    <property type="match status" value="1"/>
</dbReference>
<evidence type="ECO:0000256" key="1">
    <source>
        <dbReference type="ARBA" id="ARBA00004834"/>
    </source>
</evidence>
<evidence type="ECO:0000313" key="9">
    <source>
        <dbReference type="EMBL" id="AGB41654.1"/>
    </source>
</evidence>
<dbReference type="EMBL" id="CP003359">
    <property type="protein sequence ID" value="AGB41654.1"/>
    <property type="molecule type" value="Genomic_DNA"/>
</dbReference>
<dbReference type="Pfam" id="PF04616">
    <property type="entry name" value="Glyco_hydro_43"/>
    <property type="match status" value="1"/>
</dbReference>
<dbReference type="GO" id="GO:0005975">
    <property type="term" value="P:carbohydrate metabolic process"/>
    <property type="evidence" value="ECO:0007669"/>
    <property type="project" value="InterPro"/>
</dbReference>
<evidence type="ECO:0000313" key="10">
    <source>
        <dbReference type="Proteomes" id="UP000010880"/>
    </source>
</evidence>
<organism evidence="9 10">
    <name type="scientific">Halobacteroides halobius (strain ATCC 35273 / DSM 5150 / MD-1)</name>
    <dbReference type="NCBI Taxonomy" id="748449"/>
    <lineage>
        <taxon>Bacteria</taxon>
        <taxon>Bacillati</taxon>
        <taxon>Bacillota</taxon>
        <taxon>Clostridia</taxon>
        <taxon>Halanaerobiales</taxon>
        <taxon>Halobacteroidaceae</taxon>
        <taxon>Halobacteroides</taxon>
    </lineage>
</organism>
<keyword evidence="10" id="KW-1185">Reference proteome</keyword>
<accession>L0KB93</accession>
<dbReference type="InterPro" id="IPR006710">
    <property type="entry name" value="Glyco_hydro_43"/>
</dbReference>
<keyword evidence="3 7" id="KW-0378">Hydrolase</keyword>
<reference evidence="10" key="1">
    <citation type="submission" date="2012-02" db="EMBL/GenBank/DDBJ databases">
        <title>The complete genome of Halobacteroides halobius DSM 5150.</title>
        <authorList>
            <person name="Lucas S."/>
            <person name="Copeland A."/>
            <person name="Lapidus A."/>
            <person name="Glavina del Rio T."/>
            <person name="Dalin E."/>
            <person name="Tice H."/>
            <person name="Bruce D."/>
            <person name="Goodwin L."/>
            <person name="Pitluck S."/>
            <person name="Peters L."/>
            <person name="Mikhailova N."/>
            <person name="Gu W."/>
            <person name="Kyrpides N."/>
            <person name="Mavromatis K."/>
            <person name="Ivanova N."/>
            <person name="Brettin T."/>
            <person name="Detter J.C."/>
            <person name="Han C."/>
            <person name="Larimer F."/>
            <person name="Land M."/>
            <person name="Hauser L."/>
            <person name="Markowitz V."/>
            <person name="Cheng J.-F."/>
            <person name="Hugenholtz P."/>
            <person name="Woyke T."/>
            <person name="Wu D."/>
            <person name="Tindall B."/>
            <person name="Pomrenke H."/>
            <person name="Brambilla E."/>
            <person name="Klenk H.-P."/>
            <person name="Eisen J.A."/>
        </authorList>
    </citation>
    <scope>NUCLEOTIDE SEQUENCE [LARGE SCALE GENOMIC DNA]</scope>
    <source>
        <strain evidence="10">ATCC 35273 / DSM 5150 / MD-1</strain>
    </source>
</reference>
<dbReference type="STRING" id="748449.Halha_1717"/>
<dbReference type="InterPro" id="IPR032291">
    <property type="entry name" value="Abn2_C"/>
</dbReference>
<sequence>MKNYEFKYPSAPPNYPLYDSSTVNDEEGWMINNVHDPAIVKDGDWYYTFSTDRKVCSSEENPLKLGLQIRRSKNLIDWEWVGYALDGIPKEAKDWTDAQNLWAPDVVKFGDDYYLYYAASQFGTNHSLIGLAKSKSITGPWTTAGEVFKTKSDDDPNASGDTPNAIDPNLFFSKTGKPWMVYGSFFGGIYVTRIDRNTGKLINYNRGNLIAKRSSKVEGAIEGPYIVYNEEFDRYYLFVSYDSLFTDYNIRVGRADKITGPYLDYQGNCMTDTDFEPQSRVGTKIVGGYSFANDEGWQAPGHNSILKDEDDYYIVHHARGGKKPEWSYLHVRKILWTDDGWPVASPERFAGEELQKVPQQEVVGDWEIIIMDPDRNKQLQAENLKFLENGKITGEIGSGSWHQVDDYSLKFNLVVNKREKNNYQVKMISAWDWENWNPTLVFTGLNQDGVAIWGKRNS</sequence>
<evidence type="ECO:0000259" key="8">
    <source>
        <dbReference type="Pfam" id="PF16369"/>
    </source>
</evidence>
<dbReference type="RefSeq" id="WP_015327370.1">
    <property type="nucleotide sequence ID" value="NC_019978.1"/>
</dbReference>
<dbReference type="SUPFAM" id="SSF75005">
    <property type="entry name" value="Arabinanase/levansucrase/invertase"/>
    <property type="match status" value="1"/>
</dbReference>
<dbReference type="InterPro" id="IPR023296">
    <property type="entry name" value="Glyco_hydro_beta-prop_sf"/>
</dbReference>
<evidence type="ECO:0000256" key="7">
    <source>
        <dbReference type="RuleBase" id="RU361187"/>
    </source>
</evidence>
<proteinExistence type="inferred from homology"/>
<evidence type="ECO:0000256" key="3">
    <source>
        <dbReference type="ARBA" id="ARBA00022801"/>
    </source>
</evidence>
<dbReference type="PANTHER" id="PTHR43301">
    <property type="entry name" value="ARABINAN ENDO-1,5-ALPHA-L-ARABINOSIDASE"/>
    <property type="match status" value="1"/>
</dbReference>
<name>L0KB93_HALHC</name>
<dbReference type="KEGG" id="hhl:Halha_1717"/>
<comment type="pathway">
    <text evidence="1">Glycan metabolism; L-arabinan degradation.</text>
</comment>
<evidence type="ECO:0000256" key="6">
    <source>
        <dbReference type="PIRSR" id="PIRSR606710-2"/>
    </source>
</evidence>
<dbReference type="PATRIC" id="fig|748449.3.peg.1670"/>
<evidence type="ECO:0000256" key="4">
    <source>
        <dbReference type="ARBA" id="ARBA00023295"/>
    </source>
</evidence>
<dbReference type="AlphaFoldDB" id="L0KB93"/>
<evidence type="ECO:0000256" key="2">
    <source>
        <dbReference type="ARBA" id="ARBA00009865"/>
    </source>
</evidence>
<dbReference type="HOGENOM" id="CLU_009397_1_2_9"/>
<dbReference type="Gene3D" id="2.40.128.10">
    <property type="match status" value="1"/>
</dbReference>
<dbReference type="Proteomes" id="UP000010880">
    <property type="component" value="Chromosome"/>
</dbReference>
<evidence type="ECO:0000256" key="5">
    <source>
        <dbReference type="PIRSR" id="PIRSR606710-1"/>
    </source>
</evidence>
<feature type="domain" description="Extracellular endo-alpha-(1-&gt;5)-L-arabinanase C-terminal" evidence="8">
    <location>
        <begin position="346"/>
        <end position="454"/>
    </location>
</feature>